<dbReference type="PANTHER" id="PTHR34817:SF1">
    <property type="entry name" value="NUCLEOTIDYLTRANSFERASE"/>
    <property type="match status" value="1"/>
</dbReference>
<name>A0A4E0R5U7_9GAMM</name>
<evidence type="ECO:0008006" key="3">
    <source>
        <dbReference type="Google" id="ProtNLM"/>
    </source>
</evidence>
<dbReference type="PANTHER" id="PTHR34817">
    <property type="entry name" value="NUCLEOTIDYLTRANSFERASE"/>
    <property type="match status" value="1"/>
</dbReference>
<proteinExistence type="predicted"/>
<organism evidence="1 2">
    <name type="scientific">Candidatus Thiomargarita nelsonii</name>
    <dbReference type="NCBI Taxonomy" id="1003181"/>
    <lineage>
        <taxon>Bacteria</taxon>
        <taxon>Pseudomonadati</taxon>
        <taxon>Pseudomonadota</taxon>
        <taxon>Gammaproteobacteria</taxon>
        <taxon>Thiotrichales</taxon>
        <taxon>Thiotrichaceae</taxon>
        <taxon>Thiomargarita</taxon>
    </lineage>
</organism>
<dbReference type="InterPro" id="IPR018775">
    <property type="entry name" value="RlaP"/>
</dbReference>
<gene>
    <name evidence="1" type="ORF">PN36_06895</name>
</gene>
<dbReference type="Pfam" id="PF10127">
    <property type="entry name" value="RlaP"/>
    <property type="match status" value="1"/>
</dbReference>
<accession>A0A4E0R5U7</accession>
<sequence length="328" mass="37959">MNLSKIADDNKILEIRVGSHLYGTNTPSSDLDYAGVFLPIKEIVFGFQKVEEVDLSIKDKTEAGKNTPNAVDRKLYEFRKFVKLAMENNPNIIEQLFVNAPNIVYINDAGRALLAERHKFPHLGLVQKFKGYAFSQKHKMVIRSDNFHELDNAFNYLKDYPEQKELLIELRDKYLPFIKYTRDYCVIGDLNLQKGIYVKKAVNMIEERLSKVGNRKSLITKYGFDTKFASNLIRLLLEGKELISDGEIKFPLSYKDTVLAIKQGQWTIKEVLDYADELEAEIDRAAEKSALPKKPRFDEIEKFTINLLEEHLRVRKFLAWSPRFILGA</sequence>
<evidence type="ECO:0000313" key="2">
    <source>
        <dbReference type="Proteomes" id="UP000030428"/>
    </source>
</evidence>
<reference evidence="1 2" key="1">
    <citation type="journal article" date="2016" name="Front. Microbiol.">
        <title>Single-Cell (Meta-)Genomics of a Dimorphic Candidatus Thiomargarita nelsonii Reveals Genomic Plasticity.</title>
        <authorList>
            <person name="Flood B.E."/>
            <person name="Fliss P."/>
            <person name="Jones D.S."/>
            <person name="Dick G.J."/>
            <person name="Jain S."/>
            <person name="Kaster A.K."/>
            <person name="Winkel M."/>
            <person name="Mussmann M."/>
            <person name="Bailey J."/>
        </authorList>
    </citation>
    <scope>NUCLEOTIDE SEQUENCE [LARGE SCALE GENOMIC DNA]</scope>
    <source>
        <strain evidence="1">Hydrate Ridge</strain>
    </source>
</reference>
<evidence type="ECO:0000313" key="1">
    <source>
        <dbReference type="EMBL" id="TGO03391.1"/>
    </source>
</evidence>
<keyword evidence="2" id="KW-1185">Reference proteome</keyword>
<comment type="caution">
    <text evidence="1">The sequence shown here is derived from an EMBL/GenBank/DDBJ whole genome shotgun (WGS) entry which is preliminary data.</text>
</comment>
<protein>
    <recommendedName>
        <fullName evidence="3">Nucleotidyltransferase</fullName>
    </recommendedName>
</protein>
<dbReference type="AlphaFoldDB" id="A0A4E0R5U7"/>
<dbReference type="EMBL" id="JSZA02000020">
    <property type="protein sequence ID" value="TGO03391.1"/>
    <property type="molecule type" value="Genomic_DNA"/>
</dbReference>
<dbReference type="Proteomes" id="UP000030428">
    <property type="component" value="Unassembled WGS sequence"/>
</dbReference>